<comment type="similarity">
    <text evidence="2">Belongs to the major facilitator superfamily. Monocarboxylate porter (TC 2.A.1.13) family.</text>
</comment>
<proteinExistence type="inferred from homology"/>
<feature type="transmembrane region" description="Helical" evidence="4">
    <location>
        <begin position="105"/>
        <end position="124"/>
    </location>
</feature>
<feature type="transmembrane region" description="Helical" evidence="4">
    <location>
        <begin position="443"/>
        <end position="465"/>
    </location>
</feature>
<evidence type="ECO:0000256" key="4">
    <source>
        <dbReference type="SAM" id="Phobius"/>
    </source>
</evidence>
<feature type="domain" description="Major facilitator superfamily (MFS) profile" evidence="5">
    <location>
        <begin position="67"/>
        <end position="470"/>
    </location>
</feature>
<organism evidence="6 7">
    <name type="scientific">Cladobotryum mycophilum</name>
    <dbReference type="NCBI Taxonomy" id="491253"/>
    <lineage>
        <taxon>Eukaryota</taxon>
        <taxon>Fungi</taxon>
        <taxon>Dikarya</taxon>
        <taxon>Ascomycota</taxon>
        <taxon>Pezizomycotina</taxon>
        <taxon>Sordariomycetes</taxon>
        <taxon>Hypocreomycetidae</taxon>
        <taxon>Hypocreales</taxon>
        <taxon>Hypocreaceae</taxon>
        <taxon>Cladobotryum</taxon>
    </lineage>
</organism>
<dbReference type="InterPro" id="IPR020846">
    <property type="entry name" value="MFS_dom"/>
</dbReference>
<feature type="transmembrane region" description="Helical" evidence="4">
    <location>
        <begin position="136"/>
        <end position="154"/>
    </location>
</feature>
<feature type="transmembrane region" description="Helical" evidence="4">
    <location>
        <begin position="412"/>
        <end position="431"/>
    </location>
</feature>
<evidence type="ECO:0000256" key="3">
    <source>
        <dbReference type="SAM" id="MobiDB-lite"/>
    </source>
</evidence>
<feature type="transmembrane region" description="Helical" evidence="4">
    <location>
        <begin position="380"/>
        <end position="400"/>
    </location>
</feature>
<dbReference type="Gene3D" id="1.20.1250.20">
    <property type="entry name" value="MFS general substrate transporter like domains"/>
    <property type="match status" value="2"/>
</dbReference>
<dbReference type="InterPro" id="IPR036259">
    <property type="entry name" value="MFS_trans_sf"/>
</dbReference>
<evidence type="ECO:0000313" key="6">
    <source>
        <dbReference type="EMBL" id="KAK5987507.1"/>
    </source>
</evidence>
<feature type="transmembrane region" description="Helical" evidence="4">
    <location>
        <begin position="160"/>
        <end position="180"/>
    </location>
</feature>
<evidence type="ECO:0000313" key="7">
    <source>
        <dbReference type="Proteomes" id="UP001338125"/>
    </source>
</evidence>
<dbReference type="PANTHER" id="PTHR11360">
    <property type="entry name" value="MONOCARBOXYLATE TRANSPORTER"/>
    <property type="match status" value="1"/>
</dbReference>
<keyword evidence="4" id="KW-1133">Transmembrane helix</keyword>
<feature type="transmembrane region" description="Helical" evidence="4">
    <location>
        <begin position="192"/>
        <end position="212"/>
    </location>
</feature>
<keyword evidence="4" id="KW-0472">Membrane</keyword>
<dbReference type="PANTHER" id="PTHR11360:SF177">
    <property type="entry name" value="RIBOFLAVIN TRANSPORTER MCH5"/>
    <property type="match status" value="1"/>
</dbReference>
<dbReference type="InterPro" id="IPR050327">
    <property type="entry name" value="Proton-linked_MCT"/>
</dbReference>
<evidence type="ECO:0000256" key="1">
    <source>
        <dbReference type="ARBA" id="ARBA00004141"/>
    </source>
</evidence>
<feature type="transmembrane region" description="Helical" evidence="4">
    <location>
        <begin position="291"/>
        <end position="312"/>
    </location>
</feature>
<protein>
    <submittedName>
        <fullName evidence="6">MFS-type transporter pynF</fullName>
    </submittedName>
</protein>
<reference evidence="6 7" key="1">
    <citation type="submission" date="2024-01" db="EMBL/GenBank/DDBJ databases">
        <title>Complete genome of Cladobotryum mycophilum ATHUM6906.</title>
        <authorList>
            <person name="Christinaki A.C."/>
            <person name="Myridakis A.I."/>
            <person name="Kouvelis V.N."/>
        </authorList>
    </citation>
    <scope>NUCLEOTIDE SEQUENCE [LARGE SCALE GENOMIC DNA]</scope>
    <source>
        <strain evidence="6 7">ATHUM6906</strain>
    </source>
</reference>
<dbReference type="InterPro" id="IPR011701">
    <property type="entry name" value="MFS"/>
</dbReference>
<dbReference type="SUPFAM" id="SSF103473">
    <property type="entry name" value="MFS general substrate transporter"/>
    <property type="match status" value="1"/>
</dbReference>
<evidence type="ECO:0000259" key="5">
    <source>
        <dbReference type="PROSITE" id="PS50850"/>
    </source>
</evidence>
<dbReference type="Proteomes" id="UP001338125">
    <property type="component" value="Unassembled WGS sequence"/>
</dbReference>
<feature type="region of interest" description="Disordered" evidence="3">
    <location>
        <begin position="254"/>
        <end position="277"/>
    </location>
</feature>
<feature type="transmembrane region" description="Helical" evidence="4">
    <location>
        <begin position="324"/>
        <end position="342"/>
    </location>
</feature>
<feature type="transmembrane region" description="Helical" evidence="4">
    <location>
        <begin position="224"/>
        <end position="244"/>
    </location>
</feature>
<name>A0ABR0S5U1_9HYPO</name>
<keyword evidence="4" id="KW-0812">Transmembrane</keyword>
<feature type="compositionally biased region" description="Low complexity" evidence="3">
    <location>
        <begin position="255"/>
        <end position="277"/>
    </location>
</feature>
<keyword evidence="7" id="KW-1185">Reference proteome</keyword>
<dbReference type="PROSITE" id="PS50850">
    <property type="entry name" value="MFS"/>
    <property type="match status" value="1"/>
</dbReference>
<accession>A0ABR0S5U1</accession>
<gene>
    <name evidence="6" type="ORF">PT974_11638</name>
</gene>
<dbReference type="Pfam" id="PF07690">
    <property type="entry name" value="MFS_1"/>
    <property type="match status" value="1"/>
</dbReference>
<dbReference type="EMBL" id="JAVFKD010000016">
    <property type="protein sequence ID" value="KAK5987507.1"/>
    <property type="molecule type" value="Genomic_DNA"/>
</dbReference>
<evidence type="ECO:0000256" key="2">
    <source>
        <dbReference type="ARBA" id="ARBA00006727"/>
    </source>
</evidence>
<comment type="caution">
    <text evidence="6">The sequence shown here is derived from an EMBL/GenBank/DDBJ whole genome shotgun (WGS) entry which is preliminary data.</text>
</comment>
<sequence>MSLPPPPPPAIKPTTDVVFTHAASSSTGSAQTVVVATRGSTSTTTALNKPMMEESTRDPIPDGGIRAWLVVLGGFLDFAIAFGLVNSFGTFQAVYESQWKASTSTVTWIGSVQLFILFLGGTVCGSAFDKWGSRKLMLSGTVICLISFIATSFATKYYQYLLAQGILFGIGNAMLFYPATGAISEWFDQKRGLALGLALSGASVGGIIWPLIVGKLFTVVSTAWVHRIIAAISIPILLVSCFFVKERKASEHTPASNTAATATDITATNNETTPTTPAKQTIKDVISEWRFLALCAALFFIYGGMLIPFYYIPLFAMEQGVNPTMANNLLAIGYAGSVVGRVSSGWIADRVGRFNVLLVVAIGTGIVTVCWVKMTSFGAMVASTILFCLFSGGLIPLGSACVAQTTTDMQNIGLRIGVMMTICSFAALRGGPISGYIKDNGGSWFGVYAFSAGGTLLGAVMLLAVRLCSQKKWNAVV</sequence>
<feature type="transmembrane region" description="Helical" evidence="4">
    <location>
        <begin position="67"/>
        <end position="85"/>
    </location>
</feature>
<comment type="subcellular location">
    <subcellularLocation>
        <location evidence="1">Membrane</location>
        <topology evidence="1">Multi-pass membrane protein</topology>
    </subcellularLocation>
</comment>
<dbReference type="CDD" id="cd17352">
    <property type="entry name" value="MFS_MCT_SLC16"/>
    <property type="match status" value="1"/>
</dbReference>
<feature type="transmembrane region" description="Helical" evidence="4">
    <location>
        <begin position="354"/>
        <end position="374"/>
    </location>
</feature>